<keyword evidence="3" id="KW-1185">Reference proteome</keyword>
<dbReference type="AlphaFoldDB" id="A0AAV9VZ33"/>
<gene>
    <name evidence="2" type="ORF">TWF481_010984</name>
</gene>
<accession>A0AAV9VZ33</accession>
<feature type="compositionally biased region" description="Acidic residues" evidence="1">
    <location>
        <begin position="251"/>
        <end position="263"/>
    </location>
</feature>
<evidence type="ECO:0000256" key="1">
    <source>
        <dbReference type="SAM" id="MobiDB-lite"/>
    </source>
</evidence>
<feature type="compositionally biased region" description="Basic and acidic residues" evidence="1">
    <location>
        <begin position="26"/>
        <end position="53"/>
    </location>
</feature>
<feature type="region of interest" description="Disordered" evidence="1">
    <location>
        <begin position="1"/>
        <end position="140"/>
    </location>
</feature>
<evidence type="ECO:0000313" key="2">
    <source>
        <dbReference type="EMBL" id="KAK6498393.1"/>
    </source>
</evidence>
<comment type="caution">
    <text evidence="2">The sequence shown here is derived from an EMBL/GenBank/DDBJ whole genome shotgun (WGS) entry which is preliminary data.</text>
</comment>
<feature type="region of interest" description="Disordered" evidence="1">
    <location>
        <begin position="241"/>
        <end position="263"/>
    </location>
</feature>
<sequence>MADQIKNEEMPATSPPDDNILPQELSENHSATDEGTLIKKDPDAKDHTPDEIKATPTSPIQEEAGPEPTKLVKKRGRPSKSSNGEDGENKRKRSKTAPKEPKTAGKPKIKTEDPKDNTSSENATRSRGRKAGTSSGSWTAEQDAYLRQLYQQTTAIKDIHERFGAKFNTGKSPNSLKLRHGKLKRDSLVLSPREEEVLKRAIHTVENNKAAAVLDIYMKEGGEGITKLTQTFVAMQLKKWGGGSKNIQSGEEVEGGDDSNDEE</sequence>
<evidence type="ECO:0000313" key="3">
    <source>
        <dbReference type="Proteomes" id="UP001370758"/>
    </source>
</evidence>
<dbReference type="EMBL" id="JAVHJL010000008">
    <property type="protein sequence ID" value="KAK6498393.1"/>
    <property type="molecule type" value="Genomic_DNA"/>
</dbReference>
<protein>
    <recommendedName>
        <fullName evidence="4">Myb-like domain-containing protein</fullName>
    </recommendedName>
</protein>
<organism evidence="2 3">
    <name type="scientific">Arthrobotrys musiformis</name>
    <dbReference type="NCBI Taxonomy" id="47236"/>
    <lineage>
        <taxon>Eukaryota</taxon>
        <taxon>Fungi</taxon>
        <taxon>Dikarya</taxon>
        <taxon>Ascomycota</taxon>
        <taxon>Pezizomycotina</taxon>
        <taxon>Orbiliomycetes</taxon>
        <taxon>Orbiliales</taxon>
        <taxon>Orbiliaceae</taxon>
        <taxon>Arthrobotrys</taxon>
    </lineage>
</organism>
<reference evidence="2 3" key="1">
    <citation type="submission" date="2023-08" db="EMBL/GenBank/DDBJ databases">
        <authorList>
            <person name="Palmer J.M."/>
        </authorList>
    </citation>
    <scope>NUCLEOTIDE SEQUENCE [LARGE SCALE GENOMIC DNA]</scope>
    <source>
        <strain evidence="2 3">TWF481</strain>
    </source>
</reference>
<proteinExistence type="predicted"/>
<name>A0AAV9VZ33_9PEZI</name>
<evidence type="ECO:0008006" key="4">
    <source>
        <dbReference type="Google" id="ProtNLM"/>
    </source>
</evidence>
<feature type="compositionally biased region" description="Basic and acidic residues" evidence="1">
    <location>
        <begin position="97"/>
        <end position="118"/>
    </location>
</feature>
<dbReference type="Proteomes" id="UP001370758">
    <property type="component" value="Unassembled WGS sequence"/>
</dbReference>